<dbReference type="OrthoDB" id="8481856at2"/>
<dbReference type="InterPro" id="IPR015926">
    <property type="entry name" value="Cytolysin/lectin"/>
</dbReference>
<evidence type="ECO:0000313" key="3">
    <source>
        <dbReference type="EMBL" id="ARN84954.1"/>
    </source>
</evidence>
<dbReference type="Gene3D" id="2.60.270.50">
    <property type="match status" value="1"/>
</dbReference>
<dbReference type="Proteomes" id="UP000237351">
    <property type="component" value="Chromosome"/>
</dbReference>
<gene>
    <name evidence="3" type="ORF">GQ61_06270</name>
</gene>
<feature type="signal peptide" evidence="2">
    <location>
        <begin position="1"/>
        <end position="24"/>
    </location>
</feature>
<feature type="compositionally biased region" description="Low complexity" evidence="1">
    <location>
        <begin position="236"/>
        <end position="248"/>
    </location>
</feature>
<dbReference type="RefSeq" id="WP_085784466.1">
    <property type="nucleotide sequence ID" value="NZ_CP008743.1"/>
</dbReference>
<accession>A0A1W6N507</accession>
<dbReference type="KEGG" id="naf:GQ61_06270"/>
<feature type="region of interest" description="Disordered" evidence="1">
    <location>
        <begin position="236"/>
        <end position="313"/>
    </location>
</feature>
<evidence type="ECO:0000256" key="2">
    <source>
        <dbReference type="SAM" id="SignalP"/>
    </source>
</evidence>
<sequence length="313" mass="32264">MKITNKLLLTSSFMFTLAISNVQASVDDFEVNSDGSVKTTVGQVEFVANSASKTVSFHRDDEGKAAEITANVQKQLSDAIAPLGDFENIVVALDPSTGKVTVSADLSKLEDSDRSVAFTVNNYTSRVLTLNTTTSLCTLGQWCERMVPDDIQPESSGHSAAKSNTLLKGVEGTLTYDLSDGAGTASIGFSNPFIGKVKYTINAPNGFEISVSGGGGNNATPVFSLRSATLPISVKPTPVVPEVTTTPNDPQPTNPTPAPTTVDTTTTPAGDTTTTPAGDTTTTPAGDTTTTPAGDTTTPVGDTTTPAETSSAS</sequence>
<dbReference type="EMBL" id="CP008743">
    <property type="protein sequence ID" value="ARN84954.1"/>
    <property type="molecule type" value="Genomic_DNA"/>
</dbReference>
<reference evidence="3 4" key="1">
    <citation type="submission" date="2014-06" db="EMBL/GenBank/DDBJ databases">
        <title>The genome of the endonuclear symbiont Nucleicultrix amoebiphila.</title>
        <authorList>
            <person name="Schulz F."/>
            <person name="Horn M."/>
        </authorList>
    </citation>
    <scope>NUCLEOTIDE SEQUENCE [LARGE SCALE GENOMIC DNA]</scope>
    <source>
        <strain evidence="3 4">FS5</strain>
    </source>
</reference>
<protein>
    <submittedName>
        <fullName evidence="3">Uncharacterized protein</fullName>
    </submittedName>
</protein>
<dbReference type="AlphaFoldDB" id="A0A1W6N507"/>
<feature type="compositionally biased region" description="Low complexity" evidence="1">
    <location>
        <begin position="259"/>
        <end position="306"/>
    </location>
</feature>
<evidence type="ECO:0000313" key="4">
    <source>
        <dbReference type="Proteomes" id="UP000237351"/>
    </source>
</evidence>
<proteinExistence type="predicted"/>
<name>A0A1W6N507_9PROT</name>
<evidence type="ECO:0000256" key="1">
    <source>
        <dbReference type="SAM" id="MobiDB-lite"/>
    </source>
</evidence>
<keyword evidence="2" id="KW-0732">Signal</keyword>
<keyword evidence="4" id="KW-1185">Reference proteome</keyword>
<organism evidence="3 4">
    <name type="scientific">Candidatus Nucleicultrix amoebiphila FS5</name>
    <dbReference type="NCBI Taxonomy" id="1414854"/>
    <lineage>
        <taxon>Bacteria</taxon>
        <taxon>Pseudomonadati</taxon>
        <taxon>Pseudomonadota</taxon>
        <taxon>Alphaproteobacteria</taxon>
        <taxon>Holosporales</taxon>
        <taxon>Candidatus Nucleicultricaceae</taxon>
        <taxon>Candidatus Nucleicultrix</taxon>
    </lineage>
</organism>
<feature type="compositionally biased region" description="Pro residues" evidence="1">
    <location>
        <begin position="249"/>
        <end position="258"/>
    </location>
</feature>
<feature type="chain" id="PRO_5012167639" evidence="2">
    <location>
        <begin position="25"/>
        <end position="313"/>
    </location>
</feature>
<dbReference type="SUPFAM" id="SSF63724">
    <property type="entry name" value="Cytolysin/lectin"/>
    <property type="match status" value="1"/>
</dbReference>